<dbReference type="PROSITE" id="PS00616">
    <property type="entry name" value="HIS_ACID_PHOSPHAT_1"/>
    <property type="match status" value="1"/>
</dbReference>
<dbReference type="EC" id="3.1.3.2" evidence="3"/>
<evidence type="ECO:0000313" key="8">
    <source>
        <dbReference type="EMBL" id="KAF3423608.1"/>
    </source>
</evidence>
<evidence type="ECO:0000256" key="5">
    <source>
        <dbReference type="ARBA" id="ARBA00022801"/>
    </source>
</evidence>
<keyword evidence="6" id="KW-1015">Disulfide bond</keyword>
<dbReference type="GO" id="GO:0003993">
    <property type="term" value="F:acid phosphatase activity"/>
    <property type="evidence" value="ECO:0007669"/>
    <property type="project" value="UniProtKB-EC"/>
</dbReference>
<keyword evidence="9" id="KW-1185">Reference proteome</keyword>
<keyword evidence="4" id="KW-0732">Signal</keyword>
<accession>A0A833RP33</accession>
<comment type="catalytic activity">
    <reaction evidence="1">
        <text>a phosphate monoester + H2O = an alcohol + phosphate</text>
        <dbReference type="Rhea" id="RHEA:15017"/>
        <dbReference type="ChEBI" id="CHEBI:15377"/>
        <dbReference type="ChEBI" id="CHEBI:30879"/>
        <dbReference type="ChEBI" id="CHEBI:43474"/>
        <dbReference type="ChEBI" id="CHEBI:67140"/>
        <dbReference type="EC" id="3.1.3.2"/>
    </reaction>
</comment>
<comment type="caution">
    <text evidence="8">The sequence shown here is derived from an EMBL/GenBank/DDBJ whole genome shotgun (WGS) entry which is preliminary data.</text>
</comment>
<evidence type="ECO:0000256" key="7">
    <source>
        <dbReference type="ARBA" id="ARBA00023180"/>
    </source>
</evidence>
<organism evidence="8 9">
    <name type="scientific">Frieseomelitta varia</name>
    <dbReference type="NCBI Taxonomy" id="561572"/>
    <lineage>
        <taxon>Eukaryota</taxon>
        <taxon>Metazoa</taxon>
        <taxon>Ecdysozoa</taxon>
        <taxon>Arthropoda</taxon>
        <taxon>Hexapoda</taxon>
        <taxon>Insecta</taxon>
        <taxon>Pterygota</taxon>
        <taxon>Neoptera</taxon>
        <taxon>Endopterygota</taxon>
        <taxon>Hymenoptera</taxon>
        <taxon>Apocrita</taxon>
        <taxon>Aculeata</taxon>
        <taxon>Apoidea</taxon>
        <taxon>Anthophila</taxon>
        <taxon>Apidae</taxon>
        <taxon>Frieseomelitta</taxon>
    </lineage>
</organism>
<dbReference type="InterPro" id="IPR033379">
    <property type="entry name" value="Acid_Pase_AS"/>
</dbReference>
<evidence type="ECO:0000256" key="4">
    <source>
        <dbReference type="ARBA" id="ARBA00022729"/>
    </source>
</evidence>
<gene>
    <name evidence="8" type="ORF">E2986_08004</name>
</gene>
<sequence length="391" mass="45878">MHSEFFYLIQLLTLDTYFRRSKKDPLKLYLRISNMGVAWIFRIVVCILCCQASFAELKLVQTVFRHGNRMPSGIDYYPNDPYVNYTYEPAGPGGLTNTGKLALYKLGQYFRERYGQLLGEIYMSKDVWFRADEVERVIMSGQLVAAGLYPPNRQQRWEPNLNWQPIPVWTLPASIDCLYNGQFSTNFHAWRNDVERTDAALVEFEKEHADVYRYLSKHTGGNITQSRTINLRQYLFAQKDIGLKLPKWTKSVFPRGKLDELAVHDIYIRTRTPRMKQLLAGMWIREWLNHIDDHLNKNDTRKAFMYASHDLNIAYILVALDNFDDEIPHYGGCLMFELHEDDDEYYVQVLYRNKGNVRTLKFPNCDKMCPLERFKKFVTPVTPTSPKAVCE</sequence>
<dbReference type="InterPro" id="IPR050645">
    <property type="entry name" value="Histidine_acid_phosphatase"/>
</dbReference>
<dbReference type="PANTHER" id="PTHR11567">
    <property type="entry name" value="ACID PHOSPHATASE-RELATED"/>
    <property type="match status" value="1"/>
</dbReference>
<proteinExistence type="inferred from homology"/>
<dbReference type="InterPro" id="IPR000560">
    <property type="entry name" value="His_Pase_clade-2"/>
</dbReference>
<dbReference type="InterPro" id="IPR029033">
    <property type="entry name" value="His_PPase_superfam"/>
</dbReference>
<dbReference type="EMBL" id="WNWW01000552">
    <property type="protein sequence ID" value="KAF3423608.1"/>
    <property type="molecule type" value="Genomic_DNA"/>
</dbReference>
<comment type="similarity">
    <text evidence="2">Belongs to the histidine acid phosphatase family.</text>
</comment>
<evidence type="ECO:0000256" key="3">
    <source>
        <dbReference type="ARBA" id="ARBA00012646"/>
    </source>
</evidence>
<keyword evidence="5" id="KW-0378">Hydrolase</keyword>
<dbReference type="Proteomes" id="UP000655588">
    <property type="component" value="Unassembled WGS sequence"/>
</dbReference>
<name>A0A833RP33_9HYME</name>
<dbReference type="AlphaFoldDB" id="A0A833RP33"/>
<dbReference type="PANTHER" id="PTHR11567:SF211">
    <property type="entry name" value="PROSTATIC ACID PHOSPHATASE"/>
    <property type="match status" value="1"/>
</dbReference>
<evidence type="ECO:0000256" key="1">
    <source>
        <dbReference type="ARBA" id="ARBA00000032"/>
    </source>
</evidence>
<dbReference type="SUPFAM" id="SSF53254">
    <property type="entry name" value="Phosphoglycerate mutase-like"/>
    <property type="match status" value="1"/>
</dbReference>
<evidence type="ECO:0000256" key="6">
    <source>
        <dbReference type="ARBA" id="ARBA00023157"/>
    </source>
</evidence>
<reference evidence="8" key="1">
    <citation type="submission" date="2019-11" db="EMBL/GenBank/DDBJ databases">
        <title>The nuclear and mitochondrial genomes of Frieseomelitta varia - a highly eusocial stingless bee (Meliponini) with a permanently sterile worker caste.</title>
        <authorList>
            <person name="Freitas F.C.P."/>
            <person name="Lourenco A.P."/>
            <person name="Nunes F.M.F."/>
            <person name="Paschoal A.R."/>
            <person name="Abreu F.C.P."/>
            <person name="Barbin F.O."/>
            <person name="Bataglia L."/>
            <person name="Cardoso-Junior C.A.M."/>
            <person name="Cervoni M.S."/>
            <person name="Silva S.R."/>
            <person name="Dalarmi F."/>
            <person name="Del Lama M.A."/>
            <person name="Depintor T.S."/>
            <person name="Ferreira K.M."/>
            <person name="Goria P.S."/>
            <person name="Jaskot M.C."/>
            <person name="Lago D.C."/>
            <person name="Luna-Lucena D."/>
            <person name="Moda L.M."/>
            <person name="Nascimento L."/>
            <person name="Pedrino M."/>
            <person name="Rabico F.O."/>
            <person name="Sanches F.C."/>
            <person name="Santos D.E."/>
            <person name="Santos C.G."/>
            <person name="Vieira J."/>
            <person name="Lopes T.F."/>
            <person name="Barchuk A.R."/>
            <person name="Hartfelder K."/>
            <person name="Simoes Z.L.P."/>
            <person name="Bitondi M.M.G."/>
            <person name="Pinheiro D.G."/>
        </authorList>
    </citation>
    <scope>NUCLEOTIDE SEQUENCE</scope>
    <source>
        <strain evidence="8">USP_RPSP 00005682</strain>
        <tissue evidence="8">Whole individual</tissue>
    </source>
</reference>
<dbReference type="CDD" id="cd07061">
    <property type="entry name" value="HP_HAP_like"/>
    <property type="match status" value="1"/>
</dbReference>
<dbReference type="Pfam" id="PF00328">
    <property type="entry name" value="His_Phos_2"/>
    <property type="match status" value="1"/>
</dbReference>
<evidence type="ECO:0000313" key="9">
    <source>
        <dbReference type="Proteomes" id="UP000655588"/>
    </source>
</evidence>
<protein>
    <recommendedName>
        <fullName evidence="3">acid phosphatase</fullName>
        <ecNumber evidence="3">3.1.3.2</ecNumber>
    </recommendedName>
</protein>
<evidence type="ECO:0000256" key="2">
    <source>
        <dbReference type="ARBA" id="ARBA00005375"/>
    </source>
</evidence>
<keyword evidence="7" id="KW-0325">Glycoprotein</keyword>
<dbReference type="Gene3D" id="3.40.50.1240">
    <property type="entry name" value="Phosphoglycerate mutase-like"/>
    <property type="match status" value="1"/>
</dbReference>